<gene>
    <name evidence="5" type="ORF">GDO78_018765</name>
</gene>
<dbReference type="InterPro" id="IPR000940">
    <property type="entry name" value="NNMT_TEMT_trans"/>
</dbReference>
<dbReference type="Proteomes" id="UP000770717">
    <property type="component" value="Unassembled WGS sequence"/>
</dbReference>
<dbReference type="GO" id="GO:0008170">
    <property type="term" value="F:N-methyltransferase activity"/>
    <property type="evidence" value="ECO:0007669"/>
    <property type="project" value="TreeGrafter"/>
</dbReference>
<organism evidence="5 6">
    <name type="scientific">Eleutherodactylus coqui</name>
    <name type="common">Puerto Rican coqui</name>
    <dbReference type="NCBI Taxonomy" id="57060"/>
    <lineage>
        <taxon>Eukaryota</taxon>
        <taxon>Metazoa</taxon>
        <taxon>Chordata</taxon>
        <taxon>Craniata</taxon>
        <taxon>Vertebrata</taxon>
        <taxon>Euteleostomi</taxon>
        <taxon>Amphibia</taxon>
        <taxon>Batrachia</taxon>
        <taxon>Anura</taxon>
        <taxon>Neobatrachia</taxon>
        <taxon>Hyloidea</taxon>
        <taxon>Eleutherodactylidae</taxon>
        <taxon>Eleutherodactylinae</taxon>
        <taxon>Eleutherodactylus</taxon>
        <taxon>Eleutherodactylus</taxon>
    </lineage>
</organism>
<keyword evidence="6" id="KW-1185">Reference proteome</keyword>
<accession>A0A8J6EAX2</accession>
<evidence type="ECO:0000256" key="3">
    <source>
        <dbReference type="ARBA" id="ARBA00022679"/>
    </source>
</evidence>
<dbReference type="Pfam" id="PF01234">
    <property type="entry name" value="NNMT_PNMT_TEMT"/>
    <property type="match status" value="1"/>
</dbReference>
<dbReference type="PANTHER" id="PTHR10867:SF45">
    <property type="entry name" value="LOC100127826 PROTEIN"/>
    <property type="match status" value="1"/>
</dbReference>
<dbReference type="EMBL" id="WNTK01003362">
    <property type="protein sequence ID" value="KAG9465173.1"/>
    <property type="molecule type" value="Genomic_DNA"/>
</dbReference>
<sequence>MKEIFMVKFTDHHRKHLKRWLEKKEGATDWSFVFQKVCELEGNRDKWQEKEAQVRKSIKGVIEWDDFENSSVITQLPEVDCVLSLWKLNVVSKTKEELQRNLKKFTCSLKPGGQLILFTVVNMSYYKLGEQKFFVFKVDIDDIKESLNNAGFVIEEENYLPKKVITDIVDYEGLFFILARKKSESPI</sequence>
<dbReference type="AlphaFoldDB" id="A0A8J6EAX2"/>
<name>A0A8J6EAX2_ELECQ</name>
<keyword evidence="2" id="KW-0489">Methyltransferase</keyword>
<dbReference type="SUPFAM" id="SSF53335">
    <property type="entry name" value="S-adenosyl-L-methionine-dependent methyltransferases"/>
    <property type="match status" value="1"/>
</dbReference>
<evidence type="ECO:0000256" key="4">
    <source>
        <dbReference type="ARBA" id="ARBA00022691"/>
    </source>
</evidence>
<dbReference type="InterPro" id="IPR029063">
    <property type="entry name" value="SAM-dependent_MTases_sf"/>
</dbReference>
<evidence type="ECO:0000313" key="5">
    <source>
        <dbReference type="EMBL" id="KAG9465173.1"/>
    </source>
</evidence>
<reference evidence="5" key="1">
    <citation type="thesis" date="2020" institute="ProQuest LLC" country="789 East Eisenhower Parkway, Ann Arbor, MI, USA">
        <title>Comparative Genomics and Chromosome Evolution.</title>
        <authorList>
            <person name="Mudd A.B."/>
        </authorList>
    </citation>
    <scope>NUCLEOTIDE SEQUENCE</scope>
    <source>
        <strain evidence="5">HN-11 Male</strain>
        <tissue evidence="5">Kidney and liver</tissue>
    </source>
</reference>
<dbReference type="GO" id="GO:0005829">
    <property type="term" value="C:cytosol"/>
    <property type="evidence" value="ECO:0007669"/>
    <property type="project" value="TreeGrafter"/>
</dbReference>
<proteinExistence type="inferred from homology"/>
<evidence type="ECO:0000313" key="6">
    <source>
        <dbReference type="Proteomes" id="UP000770717"/>
    </source>
</evidence>
<keyword evidence="3" id="KW-0808">Transferase</keyword>
<dbReference type="Gene3D" id="3.40.50.150">
    <property type="entry name" value="Vaccinia Virus protein VP39"/>
    <property type="match status" value="1"/>
</dbReference>
<dbReference type="PROSITE" id="PS51681">
    <property type="entry name" value="SAM_MT_NNMT_PNMT_TEMT"/>
    <property type="match status" value="1"/>
</dbReference>
<dbReference type="OrthoDB" id="9905991at2759"/>
<dbReference type="GO" id="GO:0032259">
    <property type="term" value="P:methylation"/>
    <property type="evidence" value="ECO:0007669"/>
    <property type="project" value="UniProtKB-KW"/>
</dbReference>
<keyword evidence="4" id="KW-0949">S-adenosyl-L-methionine</keyword>
<comment type="similarity">
    <text evidence="1">Belongs to the class I-like SAM-binding methyltransferase superfamily. NNMT/PNMT/TEMT family.</text>
</comment>
<evidence type="ECO:0000256" key="2">
    <source>
        <dbReference type="ARBA" id="ARBA00022603"/>
    </source>
</evidence>
<evidence type="ECO:0000256" key="1">
    <source>
        <dbReference type="ARBA" id="ARBA00007996"/>
    </source>
</evidence>
<protein>
    <submittedName>
        <fullName evidence="5">Uncharacterized protein</fullName>
    </submittedName>
</protein>
<dbReference type="PANTHER" id="PTHR10867">
    <property type="entry name" value="NNMT/PNMT/TEMT FAMILY MEMBER"/>
    <property type="match status" value="1"/>
</dbReference>
<comment type="caution">
    <text evidence="5">The sequence shown here is derived from an EMBL/GenBank/DDBJ whole genome shotgun (WGS) entry which is preliminary data.</text>
</comment>